<name>A0A4P6JW77_KTERU</name>
<dbReference type="Gene3D" id="1.10.357.10">
    <property type="entry name" value="Tetracycline Repressor, domain 2"/>
    <property type="match status" value="1"/>
</dbReference>
<dbReference type="InterPro" id="IPR001647">
    <property type="entry name" value="HTH_TetR"/>
</dbReference>
<evidence type="ECO:0000259" key="5">
    <source>
        <dbReference type="PROSITE" id="PS50977"/>
    </source>
</evidence>
<keyword evidence="1" id="KW-0805">Transcription regulation</keyword>
<dbReference type="OrthoDB" id="494991at2"/>
<evidence type="ECO:0000256" key="4">
    <source>
        <dbReference type="PROSITE-ProRule" id="PRU00335"/>
    </source>
</evidence>
<dbReference type="Pfam" id="PF00440">
    <property type="entry name" value="TetR_N"/>
    <property type="match status" value="1"/>
</dbReference>
<gene>
    <name evidence="6" type="ORF">EPA93_28220</name>
</gene>
<dbReference type="PANTHER" id="PTHR30055:SF234">
    <property type="entry name" value="HTH-TYPE TRANSCRIPTIONAL REGULATOR BETI"/>
    <property type="match status" value="1"/>
</dbReference>
<protein>
    <submittedName>
        <fullName evidence="6">TetR/AcrR family transcriptional regulator</fullName>
    </submittedName>
</protein>
<dbReference type="Proteomes" id="UP000290365">
    <property type="component" value="Chromosome"/>
</dbReference>
<dbReference type="PANTHER" id="PTHR30055">
    <property type="entry name" value="HTH-TYPE TRANSCRIPTIONAL REGULATOR RUTR"/>
    <property type="match status" value="1"/>
</dbReference>
<keyword evidence="2 4" id="KW-0238">DNA-binding</keyword>
<dbReference type="PROSITE" id="PS50977">
    <property type="entry name" value="HTH_TETR_2"/>
    <property type="match status" value="1"/>
</dbReference>
<reference evidence="6 7" key="1">
    <citation type="submission" date="2019-01" db="EMBL/GenBank/DDBJ databases">
        <title>Ktedonosporobacter rubrisoli SCAWS-G2.</title>
        <authorList>
            <person name="Huang Y."/>
            <person name="Yan B."/>
        </authorList>
    </citation>
    <scope>NUCLEOTIDE SEQUENCE [LARGE SCALE GENOMIC DNA]</scope>
    <source>
        <strain evidence="6 7">SCAWS-G2</strain>
    </source>
</reference>
<keyword evidence="7" id="KW-1185">Reference proteome</keyword>
<dbReference type="RefSeq" id="WP_129890719.1">
    <property type="nucleotide sequence ID" value="NZ_CP035758.1"/>
</dbReference>
<organism evidence="6 7">
    <name type="scientific">Ktedonosporobacter rubrisoli</name>
    <dbReference type="NCBI Taxonomy" id="2509675"/>
    <lineage>
        <taxon>Bacteria</taxon>
        <taxon>Bacillati</taxon>
        <taxon>Chloroflexota</taxon>
        <taxon>Ktedonobacteria</taxon>
        <taxon>Ktedonobacterales</taxon>
        <taxon>Ktedonosporobacteraceae</taxon>
        <taxon>Ktedonosporobacter</taxon>
    </lineage>
</organism>
<dbReference type="InterPro" id="IPR009057">
    <property type="entry name" value="Homeodomain-like_sf"/>
</dbReference>
<evidence type="ECO:0000256" key="1">
    <source>
        <dbReference type="ARBA" id="ARBA00023015"/>
    </source>
</evidence>
<evidence type="ECO:0000313" key="7">
    <source>
        <dbReference type="Proteomes" id="UP000290365"/>
    </source>
</evidence>
<keyword evidence="3" id="KW-0804">Transcription</keyword>
<dbReference type="EMBL" id="CP035758">
    <property type="protein sequence ID" value="QBD79653.1"/>
    <property type="molecule type" value="Genomic_DNA"/>
</dbReference>
<dbReference type="GO" id="GO:0000976">
    <property type="term" value="F:transcription cis-regulatory region binding"/>
    <property type="evidence" value="ECO:0007669"/>
    <property type="project" value="TreeGrafter"/>
</dbReference>
<sequence length="209" mass="23106">MTPIEGEKNSASGRALILRSALQLFSERGYDGTSIDDIRQAAGFKSKASLYTHFKSKEEVSSAILQEIQEEEDRVLMQAYATARPEPLAQFAAMGRAYVAWSLSHRQEYTFCFVRAQMETLIQGKPDLSTQTGALASDQLLLKLVQELRKDYPVRAIADTALLSMIRSLIGRAVIDQEAFGAIGLEARAQQLIEVCMSVLFSEDVVLPA</sequence>
<dbReference type="SUPFAM" id="SSF46689">
    <property type="entry name" value="Homeodomain-like"/>
    <property type="match status" value="1"/>
</dbReference>
<dbReference type="InterPro" id="IPR050109">
    <property type="entry name" value="HTH-type_TetR-like_transc_reg"/>
</dbReference>
<proteinExistence type="predicted"/>
<dbReference type="KEGG" id="kbs:EPA93_28220"/>
<evidence type="ECO:0000313" key="6">
    <source>
        <dbReference type="EMBL" id="QBD79653.1"/>
    </source>
</evidence>
<evidence type="ECO:0000256" key="2">
    <source>
        <dbReference type="ARBA" id="ARBA00023125"/>
    </source>
</evidence>
<accession>A0A4P6JW77</accession>
<comment type="caution">
    <text evidence="4">Lacks conserved residue(s) required for the propagation of feature annotation.</text>
</comment>
<evidence type="ECO:0000256" key="3">
    <source>
        <dbReference type="ARBA" id="ARBA00023163"/>
    </source>
</evidence>
<dbReference type="AlphaFoldDB" id="A0A4P6JW77"/>
<feature type="domain" description="HTH tetR-type" evidence="5">
    <location>
        <begin position="11"/>
        <end position="72"/>
    </location>
</feature>
<dbReference type="GO" id="GO:0003700">
    <property type="term" value="F:DNA-binding transcription factor activity"/>
    <property type="evidence" value="ECO:0007669"/>
    <property type="project" value="TreeGrafter"/>
</dbReference>